<keyword evidence="12" id="KW-1185">Reference proteome</keyword>
<comment type="similarity">
    <text evidence="2">Belongs to the GSP M family.</text>
</comment>
<dbReference type="Gene3D" id="3.30.1360.100">
    <property type="entry name" value="General secretion pathway protein M, EpsM"/>
    <property type="match status" value="1"/>
</dbReference>
<dbReference type="EMBL" id="BMXR01000004">
    <property type="protein sequence ID" value="GGX52045.1"/>
    <property type="molecule type" value="Genomic_DNA"/>
</dbReference>
<sequence>MFDLTSLFQPLIDRVNGLPQRDRRALIVLVISTALLLVWFALIQPVRQWQASANSELEAARDTYQELVAKAPEAMAGGAQNGGGDTASLNTELRRQANRFGLSIQSFEPDGDLLRVRIDEAQYGPVVQWLAALESAGVSTDQVTLEARSEPGLISVRASFQR</sequence>
<keyword evidence="4" id="KW-1003">Cell membrane</keyword>
<dbReference type="InterPro" id="IPR007690">
    <property type="entry name" value="T2SS_GspM"/>
</dbReference>
<dbReference type="GO" id="GO:0015627">
    <property type="term" value="C:type II protein secretion system complex"/>
    <property type="evidence" value="ECO:0007669"/>
    <property type="project" value="InterPro"/>
</dbReference>
<dbReference type="AlphaFoldDB" id="A0A918K686"/>
<comment type="subcellular location">
    <subcellularLocation>
        <location evidence="1">Cell inner membrane</location>
        <topology evidence="1">Single-pass membrane protein</topology>
    </subcellularLocation>
</comment>
<accession>A0A918K686</accession>
<evidence type="ECO:0000256" key="6">
    <source>
        <dbReference type="ARBA" id="ARBA00022692"/>
    </source>
</evidence>
<feature type="transmembrane region" description="Helical" evidence="10">
    <location>
        <begin position="25"/>
        <end position="43"/>
    </location>
</feature>
<dbReference type="RefSeq" id="WP_189608329.1">
    <property type="nucleotide sequence ID" value="NZ_BMXR01000004.1"/>
</dbReference>
<dbReference type="GO" id="GO:0015628">
    <property type="term" value="P:protein secretion by the type II secretion system"/>
    <property type="evidence" value="ECO:0007669"/>
    <property type="project" value="InterPro"/>
</dbReference>
<keyword evidence="8 10" id="KW-1133">Transmembrane helix</keyword>
<evidence type="ECO:0000256" key="7">
    <source>
        <dbReference type="ARBA" id="ARBA00022927"/>
    </source>
</evidence>
<keyword evidence="7" id="KW-0653">Protein transport</keyword>
<name>A0A918K686_9GAMM</name>
<comment type="caution">
    <text evidence="11">The sequence shown here is derived from an EMBL/GenBank/DDBJ whole genome shotgun (WGS) entry which is preliminary data.</text>
</comment>
<protein>
    <recommendedName>
        <fullName evidence="13">General secretion pathway protein M</fullName>
    </recommendedName>
</protein>
<organism evidence="11 12">
    <name type="scientific">Saccharospirillum salsuginis</name>
    <dbReference type="NCBI Taxonomy" id="418750"/>
    <lineage>
        <taxon>Bacteria</taxon>
        <taxon>Pseudomonadati</taxon>
        <taxon>Pseudomonadota</taxon>
        <taxon>Gammaproteobacteria</taxon>
        <taxon>Oceanospirillales</taxon>
        <taxon>Saccharospirillaceae</taxon>
        <taxon>Saccharospirillum</taxon>
    </lineage>
</organism>
<evidence type="ECO:0000256" key="3">
    <source>
        <dbReference type="ARBA" id="ARBA00022448"/>
    </source>
</evidence>
<dbReference type="SUPFAM" id="SSF103054">
    <property type="entry name" value="General secretion pathway protein M, EpsM"/>
    <property type="match status" value="1"/>
</dbReference>
<dbReference type="GO" id="GO:0005886">
    <property type="term" value="C:plasma membrane"/>
    <property type="evidence" value="ECO:0007669"/>
    <property type="project" value="UniProtKB-SubCell"/>
</dbReference>
<evidence type="ECO:0000256" key="2">
    <source>
        <dbReference type="ARBA" id="ARBA00010637"/>
    </source>
</evidence>
<keyword evidence="5" id="KW-0997">Cell inner membrane</keyword>
<gene>
    <name evidence="11" type="ORF">GCM10007392_19210</name>
</gene>
<evidence type="ECO:0000256" key="10">
    <source>
        <dbReference type="SAM" id="Phobius"/>
    </source>
</evidence>
<keyword evidence="6 10" id="KW-0812">Transmembrane</keyword>
<evidence type="ECO:0008006" key="13">
    <source>
        <dbReference type="Google" id="ProtNLM"/>
    </source>
</evidence>
<evidence type="ECO:0000256" key="1">
    <source>
        <dbReference type="ARBA" id="ARBA00004377"/>
    </source>
</evidence>
<evidence type="ECO:0000256" key="4">
    <source>
        <dbReference type="ARBA" id="ARBA00022475"/>
    </source>
</evidence>
<evidence type="ECO:0000313" key="12">
    <source>
        <dbReference type="Proteomes" id="UP000626148"/>
    </source>
</evidence>
<proteinExistence type="inferred from homology"/>
<keyword evidence="9 10" id="KW-0472">Membrane</keyword>
<evidence type="ECO:0000256" key="8">
    <source>
        <dbReference type="ARBA" id="ARBA00022989"/>
    </source>
</evidence>
<evidence type="ECO:0000256" key="5">
    <source>
        <dbReference type="ARBA" id="ARBA00022519"/>
    </source>
</evidence>
<reference evidence="11" key="2">
    <citation type="submission" date="2020-09" db="EMBL/GenBank/DDBJ databases">
        <authorList>
            <person name="Sun Q."/>
            <person name="Kim S."/>
        </authorList>
    </citation>
    <scope>NUCLEOTIDE SEQUENCE</scope>
    <source>
        <strain evidence="11">KCTC 22169</strain>
    </source>
</reference>
<keyword evidence="3" id="KW-0813">Transport</keyword>
<dbReference type="InterPro" id="IPR023229">
    <property type="entry name" value="T2SS_M_periplasmic_sf"/>
</dbReference>
<evidence type="ECO:0000313" key="11">
    <source>
        <dbReference type="EMBL" id="GGX52045.1"/>
    </source>
</evidence>
<reference evidence="11" key="1">
    <citation type="journal article" date="2014" name="Int. J. Syst. Evol. Microbiol.">
        <title>Complete genome sequence of Corynebacterium casei LMG S-19264T (=DSM 44701T), isolated from a smear-ripened cheese.</title>
        <authorList>
            <consortium name="US DOE Joint Genome Institute (JGI-PGF)"/>
            <person name="Walter F."/>
            <person name="Albersmeier A."/>
            <person name="Kalinowski J."/>
            <person name="Ruckert C."/>
        </authorList>
    </citation>
    <scope>NUCLEOTIDE SEQUENCE</scope>
    <source>
        <strain evidence="11">KCTC 22169</strain>
    </source>
</reference>
<dbReference type="Pfam" id="PF04612">
    <property type="entry name" value="T2SSM"/>
    <property type="match status" value="1"/>
</dbReference>
<evidence type="ECO:0000256" key="9">
    <source>
        <dbReference type="ARBA" id="ARBA00023136"/>
    </source>
</evidence>
<dbReference type="Proteomes" id="UP000626148">
    <property type="component" value="Unassembled WGS sequence"/>
</dbReference>